<dbReference type="RefSeq" id="WP_120639197.1">
    <property type="nucleotide sequence ID" value="NZ_RAQU01000096.1"/>
</dbReference>
<sequence>MSATTDPGNRSAADIEADVEQTRVRVAQTIDALRDSMSPGQIMDQVVDYARTSGGAEFTRNLGAQVRDNPLPVLLIGAGIGWLLLSNGNKATQAAGPVQPLPPQRMLPPPAPSSPSTRMHVVHQSSGPGMMERAAQAGAAVRDGVEQTANSVGSTIGQAASSVGGAISSAAGAVTGAIGAAASSASNAASSAAGAVSDAASSAAGTVSGMAGSAASAMGSAHDSARAYGHDATHAASQGMYAAAGNVNQFGQQVGNMGDQLRHSWNRASTEQPLLLGALGLALGAVVGALLPRTRTEDRLMGEASDAVTQQLSSAAQEQYAQAKDVVAERVGEVREKLGDGAPSVSSLGDAVVGAAQGVREAVSQTARDLGDSAKAGLDKQEEAVTGQKSDKPADSKPSENKTGENKMGENKMGENKPFDAKPGETRPTDDKFVAKPDKPMQTI</sequence>
<dbReference type="EMBL" id="RAQU01000096">
    <property type="protein sequence ID" value="RKK03249.1"/>
    <property type="molecule type" value="Genomic_DNA"/>
</dbReference>
<dbReference type="PANTHER" id="PTHR47372">
    <property type="entry name" value="DAUER UP-REGULATED-RELATED"/>
    <property type="match status" value="1"/>
</dbReference>
<evidence type="ECO:0000313" key="2">
    <source>
        <dbReference type="EMBL" id="RKK03249.1"/>
    </source>
</evidence>
<dbReference type="EMBL" id="RFLX01000001">
    <property type="protein sequence ID" value="RMI26939.1"/>
    <property type="molecule type" value="Genomic_DNA"/>
</dbReference>
<reference evidence="2 5" key="1">
    <citation type="submission" date="2018-09" db="EMBL/GenBank/DDBJ databases">
        <title>Roseomonas sp. nov., isolated from feces of Tibetan antelopes in the Qinghai-Tibet plateau, China.</title>
        <authorList>
            <person name="Tian Z."/>
        </authorList>
    </citation>
    <scope>NUCLEOTIDE SEQUENCE [LARGE SCALE GENOMIC DNA]</scope>
    <source>
        <strain evidence="3 4">Z23</strain>
        <strain evidence="2 5">Z24</strain>
    </source>
</reference>
<evidence type="ECO:0000256" key="1">
    <source>
        <dbReference type="SAM" id="MobiDB-lite"/>
    </source>
</evidence>
<dbReference type="Pfam" id="PF12277">
    <property type="entry name" value="DUF3618"/>
    <property type="match status" value="1"/>
</dbReference>
<dbReference type="Proteomes" id="UP000278036">
    <property type="component" value="Unassembled WGS sequence"/>
</dbReference>
<keyword evidence="4" id="KW-1185">Reference proteome</keyword>
<dbReference type="Gene3D" id="1.20.120.20">
    <property type="entry name" value="Apolipoprotein"/>
    <property type="match status" value="1"/>
</dbReference>
<evidence type="ECO:0000313" key="5">
    <source>
        <dbReference type="Proteomes" id="UP000278036"/>
    </source>
</evidence>
<comment type="caution">
    <text evidence="2">The sequence shown here is derived from an EMBL/GenBank/DDBJ whole genome shotgun (WGS) entry which is preliminary data.</text>
</comment>
<dbReference type="InterPro" id="IPR022062">
    <property type="entry name" value="DUF3618"/>
</dbReference>
<dbReference type="Proteomes" id="UP000274097">
    <property type="component" value="Unassembled WGS sequence"/>
</dbReference>
<dbReference type="PANTHER" id="PTHR47372:SF11">
    <property type="entry name" value="RE19971P"/>
    <property type="match status" value="1"/>
</dbReference>
<gene>
    <name evidence="2" type="ORF">D6Z83_15565</name>
    <name evidence="3" type="ORF">EBE87_00700</name>
</gene>
<dbReference type="OrthoDB" id="7471221at2"/>
<evidence type="ECO:0000313" key="4">
    <source>
        <dbReference type="Proteomes" id="UP000274097"/>
    </source>
</evidence>
<feature type="region of interest" description="Disordered" evidence="1">
    <location>
        <begin position="364"/>
        <end position="444"/>
    </location>
</feature>
<feature type="compositionally biased region" description="Basic and acidic residues" evidence="1">
    <location>
        <begin position="369"/>
        <end position="444"/>
    </location>
</feature>
<protein>
    <submittedName>
        <fullName evidence="2">DUF3618 domain-containing protein</fullName>
    </submittedName>
</protein>
<evidence type="ECO:0000313" key="3">
    <source>
        <dbReference type="EMBL" id="RMI26939.1"/>
    </source>
</evidence>
<dbReference type="AlphaFoldDB" id="A0A3A9JW37"/>
<accession>A0A3A9JW37</accession>
<proteinExistence type="predicted"/>
<dbReference type="InParanoid" id="A0A3A9JW37"/>
<name>A0A3A9JW37_9PROT</name>
<organism evidence="2 5">
    <name type="scientific">Teichococcus wenyumeiae</name>
    <dbReference type="NCBI Taxonomy" id="2478470"/>
    <lineage>
        <taxon>Bacteria</taxon>
        <taxon>Pseudomonadati</taxon>
        <taxon>Pseudomonadota</taxon>
        <taxon>Alphaproteobacteria</taxon>
        <taxon>Acetobacterales</taxon>
        <taxon>Roseomonadaceae</taxon>
        <taxon>Roseomonas</taxon>
    </lineage>
</organism>